<accession>A0A437CT59</accession>
<keyword evidence="8" id="KW-1133">Transmembrane helix</keyword>
<proteinExistence type="inferred from homology"/>
<dbReference type="CDD" id="cd00063">
    <property type="entry name" value="FN3"/>
    <property type="match status" value="2"/>
</dbReference>
<evidence type="ECO:0000256" key="1">
    <source>
        <dbReference type="ARBA" id="ARBA00004251"/>
    </source>
</evidence>
<dbReference type="SMART" id="SM00060">
    <property type="entry name" value="FN3"/>
    <property type="match status" value="2"/>
</dbReference>
<evidence type="ECO:0000256" key="11">
    <source>
        <dbReference type="ARBA" id="ARBA00023170"/>
    </source>
</evidence>
<dbReference type="InterPro" id="IPR003961">
    <property type="entry name" value="FN3_dom"/>
</dbReference>
<evidence type="ECO:0000256" key="3">
    <source>
        <dbReference type="ARBA" id="ARBA00022475"/>
    </source>
</evidence>
<dbReference type="PANTHER" id="PTHR23036">
    <property type="entry name" value="CYTOKINE RECEPTOR"/>
    <property type="match status" value="1"/>
</dbReference>
<dbReference type="SUPFAM" id="SSF49265">
    <property type="entry name" value="Fibronectin type III"/>
    <property type="match status" value="2"/>
</dbReference>
<evidence type="ECO:0000259" key="13">
    <source>
        <dbReference type="PROSITE" id="PS50853"/>
    </source>
</evidence>
<dbReference type="OrthoDB" id="5968456at2759"/>
<keyword evidence="5" id="KW-0812">Transmembrane</keyword>
<reference evidence="14 15" key="2">
    <citation type="submission" date="2019-01" db="EMBL/GenBank/DDBJ databases">
        <title>A chromosome length genome reference of the Java medaka (oryzias javanicus).</title>
        <authorList>
            <person name="Herpin A."/>
            <person name="Takehana Y."/>
            <person name="Naruse K."/>
            <person name="Ansai S."/>
            <person name="Kawaguchi M."/>
        </authorList>
    </citation>
    <scope>NUCLEOTIDE SEQUENCE [LARGE SCALE GENOMIC DNA]</scope>
    <source>
        <strain evidence="14">RS831</strain>
        <tissue evidence="14">Whole body</tissue>
    </source>
</reference>
<keyword evidence="7" id="KW-0677">Repeat</keyword>
<keyword evidence="12" id="KW-0325">Glycoprotein</keyword>
<dbReference type="InterPro" id="IPR003529">
    <property type="entry name" value="Hematopoietin_rcpt_Gp130_CS"/>
</dbReference>
<dbReference type="InterPro" id="IPR050379">
    <property type="entry name" value="Type-I_Cytokine_Rcpt"/>
</dbReference>
<reference evidence="14 15" key="1">
    <citation type="submission" date="2018-11" db="EMBL/GenBank/DDBJ databases">
        <authorList>
            <person name="Lopez-Roques C."/>
            <person name="Donnadieu C."/>
            <person name="Bouchez O."/>
            <person name="Klopp C."/>
            <person name="Cabau C."/>
            <person name="Zahm M."/>
        </authorList>
    </citation>
    <scope>NUCLEOTIDE SEQUENCE [LARGE SCALE GENOMIC DNA]</scope>
    <source>
        <strain evidence="14">RS831</strain>
        <tissue evidence="14">Whole body</tissue>
    </source>
</reference>
<evidence type="ECO:0000256" key="7">
    <source>
        <dbReference type="ARBA" id="ARBA00022737"/>
    </source>
</evidence>
<dbReference type="PANTHER" id="PTHR23036:SF193">
    <property type="entry name" value="INTERLEUKIN-6 RECEPTOR SUBUNIT BETA-LIKE"/>
    <property type="match status" value="1"/>
</dbReference>
<keyword evidence="4" id="KW-0597">Phosphoprotein</keyword>
<dbReference type="GO" id="GO:0009897">
    <property type="term" value="C:external side of plasma membrane"/>
    <property type="evidence" value="ECO:0007669"/>
    <property type="project" value="TreeGrafter"/>
</dbReference>
<keyword evidence="9" id="KW-0472">Membrane</keyword>
<dbReference type="GO" id="GO:0019955">
    <property type="term" value="F:cytokine binding"/>
    <property type="evidence" value="ECO:0007669"/>
    <property type="project" value="TreeGrafter"/>
</dbReference>
<dbReference type="GO" id="GO:0043235">
    <property type="term" value="C:receptor complex"/>
    <property type="evidence" value="ECO:0007669"/>
    <property type="project" value="TreeGrafter"/>
</dbReference>
<comment type="similarity">
    <text evidence="2">Belongs to the type I cytokine receptor family. Type 2 subfamily.</text>
</comment>
<keyword evidence="15" id="KW-1185">Reference proteome</keyword>
<keyword evidence="10" id="KW-1015">Disulfide bond</keyword>
<sequence length="764" mass="85615">MVISANCHLSVAEPRSRRQHVEPGRSEEWRFCECSHLRFDADHRVLPSCQASTDSCKKSSGAFVSSQACRQHHPDGVRDLDCFGRHYEPTYNCTWGPGRNATRSTYTLVVTQRINKTMICPNISNFYQTIRIFKDLNVSVEIFENSQSDGCTKAVFLGSPKSLLRCDAPVNVSFSRSFGALSVAVTWKQEDAKVITKFVVRYKLLDSPSWNQPFVESLGANTCSVRNLNASRVYAVQTRCVTNEKCSLCPWSSVYVVPAELTTQRVVVSITDTDVAEEPGKRLISGAFQRRDCHRLTIGKVSGEPPPPHVDTCQSDFRLILSYSAYQINISAYNNASISTPVSHIVPERETMHAEDDGRLNVSVHNSTAFSIRWRPDVLKTFVCYSVEWKGSGQTAIYKSFYEDVNNYKTFSPLPEPLEPYKRYSIVLHTRPDKDTCNMKKINNSESTYGRAYVYLLEGSPVGAPANISCHSGTPNSAVVRWSPIPEEQVRGFLRGYVLHLVHSNQRGVRTETNITVDPDLNSYKLQELQVDTVYQVQVSGFTSAGAGVRSATIFFKTDHEGYFRFRSFITVLAVVITVSVFGTPILKRAKSKFWPNIPNPGNSSAVQKIEGSCQLELLGILSSLKVEEWHTETLQILENDPLVPACTLATVLPLLGSFELEGDPVDTTSKWIQEDLEDDPGAFSSVLEADTVLERQRADCPGSTVAFTSDYTTMEMFQQMMPQTPAHEAVTSGMNNKSEDFTVVRYKELESDCYRCHFYVQPK</sequence>
<organism evidence="14 15">
    <name type="scientific">Oryzias javanicus</name>
    <name type="common">Javanese ricefish</name>
    <name type="synonym">Aplocheilus javanicus</name>
    <dbReference type="NCBI Taxonomy" id="123683"/>
    <lineage>
        <taxon>Eukaryota</taxon>
        <taxon>Metazoa</taxon>
        <taxon>Chordata</taxon>
        <taxon>Craniata</taxon>
        <taxon>Vertebrata</taxon>
        <taxon>Euteleostomi</taxon>
        <taxon>Actinopterygii</taxon>
        <taxon>Neopterygii</taxon>
        <taxon>Teleostei</taxon>
        <taxon>Neoteleostei</taxon>
        <taxon>Acanthomorphata</taxon>
        <taxon>Ovalentaria</taxon>
        <taxon>Atherinomorphae</taxon>
        <taxon>Beloniformes</taxon>
        <taxon>Adrianichthyidae</taxon>
        <taxon>Oryziinae</taxon>
        <taxon>Oryzias</taxon>
    </lineage>
</organism>
<feature type="domain" description="Fibronectin type-III" evidence="13">
    <location>
        <begin position="168"/>
        <end position="265"/>
    </location>
</feature>
<dbReference type="GO" id="GO:0004896">
    <property type="term" value="F:cytokine receptor activity"/>
    <property type="evidence" value="ECO:0007669"/>
    <property type="project" value="InterPro"/>
</dbReference>
<dbReference type="PROSITE" id="PS01353">
    <property type="entry name" value="HEMATOPO_REC_L_F2"/>
    <property type="match status" value="1"/>
</dbReference>
<evidence type="ECO:0000313" key="14">
    <source>
        <dbReference type="EMBL" id="RVE66078.1"/>
    </source>
</evidence>
<evidence type="ECO:0000256" key="10">
    <source>
        <dbReference type="ARBA" id="ARBA00023157"/>
    </source>
</evidence>
<evidence type="ECO:0000256" key="9">
    <source>
        <dbReference type="ARBA" id="ARBA00023136"/>
    </source>
</evidence>
<dbReference type="FunFam" id="2.60.40.10:FF:000028">
    <property type="entry name" value="Neuronal cell adhesion molecule"/>
    <property type="match status" value="1"/>
</dbReference>
<dbReference type="InterPro" id="IPR036116">
    <property type="entry name" value="FN3_sf"/>
</dbReference>
<keyword evidence="6" id="KW-0732">Signal</keyword>
<evidence type="ECO:0000313" key="15">
    <source>
        <dbReference type="Proteomes" id="UP000283210"/>
    </source>
</evidence>
<evidence type="ECO:0000256" key="5">
    <source>
        <dbReference type="ARBA" id="ARBA00022692"/>
    </source>
</evidence>
<evidence type="ECO:0000256" key="2">
    <source>
        <dbReference type="ARBA" id="ARBA00008921"/>
    </source>
</evidence>
<keyword evidence="11" id="KW-0675">Receptor</keyword>
<comment type="subcellular location">
    <subcellularLocation>
        <location evidence="1">Cell membrane</location>
        <topology evidence="1">Single-pass type I membrane protein</topology>
    </subcellularLocation>
</comment>
<dbReference type="AlphaFoldDB" id="A0A437CT59"/>
<evidence type="ECO:0000256" key="12">
    <source>
        <dbReference type="ARBA" id="ARBA00023180"/>
    </source>
</evidence>
<evidence type="ECO:0000256" key="8">
    <source>
        <dbReference type="ARBA" id="ARBA00022989"/>
    </source>
</evidence>
<name>A0A437CT59_ORYJA</name>
<evidence type="ECO:0000256" key="4">
    <source>
        <dbReference type="ARBA" id="ARBA00022553"/>
    </source>
</evidence>
<dbReference type="Proteomes" id="UP000283210">
    <property type="component" value="Chromosome 12"/>
</dbReference>
<evidence type="ECO:0000256" key="6">
    <source>
        <dbReference type="ARBA" id="ARBA00022729"/>
    </source>
</evidence>
<keyword evidence="3" id="KW-1003">Cell membrane</keyword>
<dbReference type="InterPro" id="IPR013783">
    <property type="entry name" value="Ig-like_fold"/>
</dbReference>
<protein>
    <recommendedName>
        <fullName evidence="13">Fibronectin type-III domain-containing protein</fullName>
    </recommendedName>
</protein>
<dbReference type="Pfam" id="PF00041">
    <property type="entry name" value="fn3"/>
    <property type="match status" value="1"/>
</dbReference>
<dbReference type="EMBL" id="CM012448">
    <property type="protein sequence ID" value="RVE66078.1"/>
    <property type="molecule type" value="Genomic_DNA"/>
</dbReference>
<feature type="domain" description="Fibronectin type-III" evidence="13">
    <location>
        <begin position="464"/>
        <end position="561"/>
    </location>
</feature>
<gene>
    <name evidence="14" type="ORF">OJAV_G00122890</name>
</gene>
<dbReference type="PROSITE" id="PS50853">
    <property type="entry name" value="FN3"/>
    <property type="match status" value="2"/>
</dbReference>
<dbReference type="Gene3D" id="2.60.40.10">
    <property type="entry name" value="Immunoglobulins"/>
    <property type="match status" value="2"/>
</dbReference>